<dbReference type="Pfam" id="PF00207">
    <property type="entry name" value="A2M"/>
    <property type="match status" value="1"/>
</dbReference>
<evidence type="ECO:0000313" key="5">
    <source>
        <dbReference type="Proteomes" id="UP000034881"/>
    </source>
</evidence>
<dbReference type="PROSITE" id="PS50818">
    <property type="entry name" value="INTEIN_C_TER"/>
    <property type="match status" value="1"/>
</dbReference>
<dbReference type="InterPro" id="IPR002890">
    <property type="entry name" value="MG2"/>
</dbReference>
<dbReference type="InterPro" id="IPR011625">
    <property type="entry name" value="A2M_N_BRD"/>
</dbReference>
<dbReference type="PANTHER" id="PTHR40094:SF1">
    <property type="entry name" value="UBIQUITIN DOMAIN-CONTAINING PROTEIN"/>
    <property type="match status" value="1"/>
</dbReference>
<protein>
    <submittedName>
        <fullName evidence="4">Alpha-2-macroglobulin family protein</fullName>
    </submittedName>
</protein>
<dbReference type="InterPro" id="IPR051802">
    <property type="entry name" value="YfhM-like"/>
</dbReference>
<evidence type="ECO:0000313" key="4">
    <source>
        <dbReference type="EMBL" id="KKR41729.1"/>
    </source>
</evidence>
<dbReference type="Pfam" id="PF07703">
    <property type="entry name" value="A2M_BRD"/>
    <property type="match status" value="1"/>
</dbReference>
<name>A0A0G0QMT7_9BACT</name>
<dbReference type="Gene3D" id="2.60.40.1930">
    <property type="match status" value="1"/>
</dbReference>
<feature type="non-terminal residue" evidence="4">
    <location>
        <position position="1003"/>
    </location>
</feature>
<comment type="caution">
    <text evidence="4">The sequence shown here is derived from an EMBL/GenBank/DDBJ whole genome shotgun (WGS) entry which is preliminary data.</text>
</comment>
<dbReference type="PROSITE" id="PS50817">
    <property type="entry name" value="INTEIN_N_TER"/>
    <property type="match status" value="1"/>
</dbReference>
<dbReference type="Gene3D" id="2.170.16.10">
    <property type="entry name" value="Hedgehog/Intein (Hint) domain"/>
    <property type="match status" value="1"/>
</dbReference>
<dbReference type="InterPro" id="IPR030934">
    <property type="entry name" value="Intein_C"/>
</dbReference>
<dbReference type="SMART" id="SM00306">
    <property type="entry name" value="HintN"/>
    <property type="match status" value="1"/>
</dbReference>
<dbReference type="InterPro" id="IPR036844">
    <property type="entry name" value="Hint_dom_sf"/>
</dbReference>
<dbReference type="InterPro" id="IPR003587">
    <property type="entry name" value="Hint_dom_N"/>
</dbReference>
<dbReference type="CDD" id="cd00081">
    <property type="entry name" value="Hint"/>
    <property type="match status" value="1"/>
</dbReference>
<dbReference type="PANTHER" id="PTHR40094">
    <property type="entry name" value="ALPHA-2-MACROGLOBULIN HOMOLOG"/>
    <property type="match status" value="1"/>
</dbReference>
<organism evidence="4 5">
    <name type="scientific">Candidatus Daviesbacteria bacterium GW2011_GWC2_40_12</name>
    <dbReference type="NCBI Taxonomy" id="1618431"/>
    <lineage>
        <taxon>Bacteria</taxon>
        <taxon>Candidatus Daviesiibacteriota</taxon>
    </lineage>
</organism>
<reference evidence="4 5" key="1">
    <citation type="journal article" date="2015" name="Nature">
        <title>rRNA introns, odd ribosomes, and small enigmatic genomes across a large radiation of phyla.</title>
        <authorList>
            <person name="Brown C.T."/>
            <person name="Hug L.A."/>
            <person name="Thomas B.C."/>
            <person name="Sharon I."/>
            <person name="Castelle C.J."/>
            <person name="Singh A."/>
            <person name="Wilkins M.J."/>
            <person name="Williams K.H."/>
            <person name="Banfield J.F."/>
        </authorList>
    </citation>
    <scope>NUCLEOTIDE SEQUENCE [LARGE SCALE GENOMIC DNA]</scope>
</reference>
<evidence type="ECO:0000256" key="1">
    <source>
        <dbReference type="ARBA" id="ARBA00010556"/>
    </source>
</evidence>
<gene>
    <name evidence="4" type="ORF">UT77_C0007G0031</name>
</gene>
<dbReference type="NCBIfam" id="TIGR01443">
    <property type="entry name" value="intein_Cterm"/>
    <property type="match status" value="1"/>
</dbReference>
<dbReference type="SUPFAM" id="SSF51294">
    <property type="entry name" value="Hedgehog/intein (Hint) domain"/>
    <property type="match status" value="1"/>
</dbReference>
<dbReference type="InterPro" id="IPR001599">
    <property type="entry name" value="Macroglobln_a2"/>
</dbReference>
<dbReference type="GO" id="GO:0016539">
    <property type="term" value="P:intein-mediated protein splicing"/>
    <property type="evidence" value="ECO:0007669"/>
    <property type="project" value="InterPro"/>
</dbReference>
<dbReference type="InterPro" id="IPR006141">
    <property type="entry name" value="Intein_N"/>
</dbReference>
<comment type="similarity">
    <text evidence="1">Belongs to the protease inhibitor I39 (alpha-2-macroglobulin) family. Bacterial alpha-2-macroglobulin subfamily.</text>
</comment>
<sequence length="1003" mass="111370">MSKIKRLLLVLFLFILGFYSGSSSLKSLKVNEPPKVAQSVQTPASEVLGRSYQSPQIYISGSDNGYASGGLISLASTDEPAVIIGGYNLAGDAEVSLYEADENHLLDYLTHDKEGKQTKKSPDVSKLQFITTVNRPINTGSGRETKISLPLGEKGIWYLKVKTGSTLADAFVLRSNIGVLSKEGDNEFIFWGQNFKTKRSISEGTVKILNLQDGRKQLQTASFNAEGIAKTTLVAEADIGLFSQNDEKTIIPLNLKYLNTGYSYEKFLPKEKLTRYFIFVDRPLYKPGDTVYFKTVLRDDDDARYSIPPGEALVKIRNGYNDEDTIFEKTYPVSPEGTINGEYKIPESAKTGYYGLVVDLSGGQKKQNYWSSEYSSNSISFDVEYFKKPEFSIDITTPKNELIASDKTSFKITGTYFSGQPLMDQKVKYTVYSSDFSDYHYLSDRRAFSNENNYRYAYWGGNNKASEGTATLNKSGEAEIELGTRMTFNQGKTQVFSIEAQVDSGAQTPAFAKKNILVYAGEYGIYRKDDSYGTMVNTPLSLPVSLVANKSGAKLTNINLTAKVKLSIWVKHQEPDKKYPTYKEEITDLPDLNAKTDAKGDAVFNFTPQKIGSYAITAQGSDSRGNTISKTFYSYVSAENQPFYNSDAEEELTISTDKQKYAPGETVQLKIFSQIPDRDIFFSLERGRVSRFQIIRLNGASGSLEVPLQNSDMPNIFAQAQSFSAGALNSSQTNIIVSPESKKIAVNLTPNNLNFGPGETVTVDISTKDAKGNPVSSDVALWAVDKAIFELSDNKLGDIFTTFWNERYNTTEEAHSLEGILVRMAEGGGCFAKGTKILMAEDKIKNIEDVKKGDYILTRDEKDQKLIKAKVLGTHSAEAPGYLILNSHLKVTANHILRINNSWKEAGSMQTGDTLTDQSGGEVKINSIEWQSGKFKVYNLEIEKYHTYFADGLWVHNEKGIDRNAFKDTAYWNPSVHTDENGLAKVSFKLPDNLTTWTIAAVA</sequence>
<evidence type="ECO:0000259" key="3">
    <source>
        <dbReference type="SMART" id="SM01359"/>
    </source>
</evidence>
<dbReference type="GO" id="GO:0004866">
    <property type="term" value="F:endopeptidase inhibitor activity"/>
    <property type="evidence" value="ECO:0007669"/>
    <property type="project" value="InterPro"/>
</dbReference>
<dbReference type="EMBL" id="LBYB01000007">
    <property type="protein sequence ID" value="KKR41729.1"/>
    <property type="molecule type" value="Genomic_DNA"/>
</dbReference>
<dbReference type="AlphaFoldDB" id="A0A0G0QMT7"/>
<accession>A0A0G0QMT7</accession>
<proteinExistence type="inferred from homology"/>
<dbReference type="SMART" id="SM01359">
    <property type="entry name" value="A2M_N_2"/>
    <property type="match status" value="1"/>
</dbReference>
<feature type="domain" description="Alpha-2-macroglobulin bait region" evidence="3">
    <location>
        <begin position="652"/>
        <end position="791"/>
    </location>
</feature>
<feature type="domain" description="Hint" evidence="2">
    <location>
        <begin position="828"/>
        <end position="919"/>
    </location>
</feature>
<dbReference type="Proteomes" id="UP000034881">
    <property type="component" value="Unassembled WGS sequence"/>
</dbReference>
<evidence type="ECO:0000259" key="2">
    <source>
        <dbReference type="SMART" id="SM00306"/>
    </source>
</evidence>
<dbReference type="Pfam" id="PF07591">
    <property type="entry name" value="PT-HINT"/>
    <property type="match status" value="1"/>
</dbReference>
<dbReference type="Pfam" id="PF01835">
    <property type="entry name" value="MG2"/>
    <property type="match status" value="1"/>
</dbReference>